<dbReference type="InterPro" id="IPR032640">
    <property type="entry name" value="AMPK1_CBM"/>
</dbReference>
<evidence type="ECO:0000256" key="6">
    <source>
        <dbReference type="SAM" id="MobiDB-lite"/>
    </source>
</evidence>
<dbReference type="SUPFAM" id="SSF81296">
    <property type="entry name" value="E set domains"/>
    <property type="match status" value="1"/>
</dbReference>
<dbReference type="InterPro" id="IPR050511">
    <property type="entry name" value="AMPK_gamma/SDS23_families"/>
</dbReference>
<sequence>MAPVDGSPGLFAVVVHLPPGYHQYKFIVDGRWRHDETAPFMPDPLGNVNNWLFVRRIDPSPTPLANNLAFDPQQLVAAQQAAALQVAQQQAVAAQQQAAAQQLQQLHPALASASLAPTPGGVPGGVQVGVPAQTIATGIGVGVGGLGQQHPHAQQQPGLGLGPGLAQQQQQQQQQHPAAQQPGAHPLAGGGIPGSGLQPSSSAVAPPQQQQPQQPPPPQQQGDVDMGGTEAAVVPPIVIHNPKEPEYTRKKIADFLHSHTAYELIPESGKVVVLDVDLPVRQAFHALQEQGTASAPLWDSSSRSIPGVISASDFITILRRLRHSVSAGANPLSEAEMDAHTIRGLREEAAAEGRQPKGLVYVLADEDLAKVVARLASNKCSMAPVLSSEPGGPEHPPHVLHLATLSGVLACLMRHFRASLASLPLLSQPLGSLPLGTWSPDAAVAHTDFLPDSKERRQWRKLQPLHTVTVSTPLTTALAMLLETGVSALPVVDDKRCLVDCYARSQITDLCKGGAYNRLQWEDVTVGQGLALAANNPMPWSQQGQPQGPGAPQQAPGGSASQSALGGPPVPQPSGGPQPAMGGLSAEFAAAAAAAAAGGQPSASQSHHGSSPHLHPHLHLGGGLGVGAGSITAQSGGRVWVVTKDDTLRTVVERLAVPGVRRLIVVQPESRRVEGIISLSDVAQYLFL</sequence>
<dbReference type="PANTHER" id="PTHR13780:SF35">
    <property type="entry name" value="LD22662P"/>
    <property type="match status" value="1"/>
</dbReference>
<evidence type="ECO:0000313" key="9">
    <source>
        <dbReference type="Proteomes" id="UP000613740"/>
    </source>
</evidence>
<protein>
    <recommendedName>
        <fullName evidence="7">CBS domain-containing protein</fullName>
    </recommendedName>
</protein>
<evidence type="ECO:0000256" key="4">
    <source>
        <dbReference type="PROSITE-ProRule" id="PRU00703"/>
    </source>
</evidence>
<feature type="coiled-coil region" evidence="5">
    <location>
        <begin position="77"/>
        <end position="106"/>
    </location>
</feature>
<organism evidence="8 9">
    <name type="scientific">Chlamydomonas schloesseri</name>
    <dbReference type="NCBI Taxonomy" id="2026947"/>
    <lineage>
        <taxon>Eukaryota</taxon>
        <taxon>Viridiplantae</taxon>
        <taxon>Chlorophyta</taxon>
        <taxon>core chlorophytes</taxon>
        <taxon>Chlorophyceae</taxon>
        <taxon>CS clade</taxon>
        <taxon>Chlamydomonadales</taxon>
        <taxon>Chlamydomonadaceae</taxon>
        <taxon>Chlamydomonas</taxon>
    </lineage>
</organism>
<feature type="domain" description="CBS" evidence="7">
    <location>
        <begin position="264"/>
        <end position="325"/>
    </location>
</feature>
<comment type="similarity">
    <text evidence="1">Belongs to the 5'-AMP-activated protein kinase gamma subunit family.</text>
</comment>
<dbReference type="InterPro" id="IPR014756">
    <property type="entry name" value="Ig_E-set"/>
</dbReference>
<reference evidence="8" key="1">
    <citation type="journal article" date="2020" name="bioRxiv">
        <title>Comparative genomics of Chlamydomonas.</title>
        <authorList>
            <person name="Craig R.J."/>
            <person name="Hasan A.R."/>
            <person name="Ness R.W."/>
            <person name="Keightley P.D."/>
        </authorList>
    </citation>
    <scope>NUCLEOTIDE SEQUENCE</scope>
    <source>
        <strain evidence="8">CCAP 11/173</strain>
    </source>
</reference>
<dbReference type="InterPro" id="IPR046342">
    <property type="entry name" value="CBS_dom_sf"/>
</dbReference>
<dbReference type="OrthoDB" id="531008at2759"/>
<evidence type="ECO:0000256" key="5">
    <source>
        <dbReference type="SAM" id="Coils"/>
    </source>
</evidence>
<dbReference type="Proteomes" id="UP000613740">
    <property type="component" value="Unassembled WGS sequence"/>
</dbReference>
<proteinExistence type="inferred from homology"/>
<feature type="region of interest" description="Disordered" evidence="6">
    <location>
        <begin position="146"/>
        <end position="227"/>
    </location>
</feature>
<feature type="compositionally biased region" description="Low complexity" evidence="6">
    <location>
        <begin position="595"/>
        <end position="613"/>
    </location>
</feature>
<dbReference type="InterPro" id="IPR000644">
    <property type="entry name" value="CBS_dom"/>
</dbReference>
<dbReference type="InterPro" id="IPR013783">
    <property type="entry name" value="Ig-like_fold"/>
</dbReference>
<evidence type="ECO:0000256" key="3">
    <source>
        <dbReference type="ARBA" id="ARBA00023122"/>
    </source>
</evidence>
<dbReference type="PROSITE" id="PS51371">
    <property type="entry name" value="CBS"/>
    <property type="match status" value="2"/>
</dbReference>
<evidence type="ECO:0000259" key="7">
    <source>
        <dbReference type="PROSITE" id="PS51371"/>
    </source>
</evidence>
<dbReference type="Gene3D" id="3.10.580.10">
    <property type="entry name" value="CBS-domain"/>
    <property type="match status" value="3"/>
</dbReference>
<evidence type="ECO:0000256" key="1">
    <source>
        <dbReference type="ARBA" id="ARBA00006750"/>
    </source>
</evidence>
<dbReference type="AlphaFoldDB" id="A0A835WU59"/>
<dbReference type="Pfam" id="PF16561">
    <property type="entry name" value="AMPK1_CBM"/>
    <property type="match status" value="1"/>
</dbReference>
<feature type="domain" description="CBS" evidence="7">
    <location>
        <begin position="633"/>
        <end position="688"/>
    </location>
</feature>
<feature type="region of interest" description="Disordered" evidence="6">
    <location>
        <begin position="595"/>
        <end position="622"/>
    </location>
</feature>
<comment type="caution">
    <text evidence="8">The sequence shown here is derived from an EMBL/GenBank/DDBJ whole genome shotgun (WGS) entry which is preliminary data.</text>
</comment>
<evidence type="ECO:0000256" key="2">
    <source>
        <dbReference type="ARBA" id="ARBA00022737"/>
    </source>
</evidence>
<dbReference type="SUPFAM" id="SSF54631">
    <property type="entry name" value="CBS-domain pair"/>
    <property type="match status" value="2"/>
</dbReference>
<keyword evidence="3 4" id="KW-0129">CBS domain</keyword>
<dbReference type="Gene3D" id="2.60.40.10">
    <property type="entry name" value="Immunoglobulins"/>
    <property type="match status" value="1"/>
</dbReference>
<dbReference type="PANTHER" id="PTHR13780">
    <property type="entry name" value="AMP-ACTIVATED PROTEIN KINASE, GAMMA REGULATORY SUBUNIT"/>
    <property type="match status" value="1"/>
</dbReference>
<feature type="region of interest" description="Disordered" evidence="6">
    <location>
        <begin position="535"/>
        <end position="583"/>
    </location>
</feature>
<dbReference type="EMBL" id="JAEHOD010000005">
    <property type="protein sequence ID" value="KAG2452791.1"/>
    <property type="molecule type" value="Genomic_DNA"/>
</dbReference>
<keyword evidence="9" id="KW-1185">Reference proteome</keyword>
<keyword evidence="2" id="KW-0677">Repeat</keyword>
<dbReference type="CDD" id="cd02859">
    <property type="entry name" value="E_set_AMPKbeta_like_N"/>
    <property type="match status" value="1"/>
</dbReference>
<keyword evidence="5" id="KW-0175">Coiled coil</keyword>
<dbReference type="Pfam" id="PF00571">
    <property type="entry name" value="CBS"/>
    <property type="match status" value="3"/>
</dbReference>
<feature type="compositionally biased region" description="Low complexity" evidence="6">
    <location>
        <begin position="539"/>
        <end position="567"/>
    </location>
</feature>
<feature type="compositionally biased region" description="Low complexity" evidence="6">
    <location>
        <begin position="148"/>
        <end position="187"/>
    </location>
</feature>
<gene>
    <name evidence="8" type="ORF">HYH02_003020</name>
</gene>
<dbReference type="SMART" id="SM00116">
    <property type="entry name" value="CBS"/>
    <property type="match status" value="4"/>
</dbReference>
<name>A0A835WU59_9CHLO</name>
<accession>A0A835WU59</accession>
<evidence type="ECO:0000313" key="8">
    <source>
        <dbReference type="EMBL" id="KAG2452791.1"/>
    </source>
</evidence>